<evidence type="ECO:0000259" key="2">
    <source>
        <dbReference type="Pfam" id="PF13581"/>
    </source>
</evidence>
<keyword evidence="3" id="KW-0067">ATP-binding</keyword>
<keyword evidence="1" id="KW-0723">Serine/threonine-protein kinase</keyword>
<evidence type="ECO:0000313" key="3">
    <source>
        <dbReference type="EMBL" id="MEH0558528.1"/>
    </source>
</evidence>
<feature type="domain" description="Histidine kinase/HSP90-like ATPase" evidence="2">
    <location>
        <begin position="29"/>
        <end position="146"/>
    </location>
</feature>
<protein>
    <submittedName>
        <fullName evidence="3">ATP-binding protein</fullName>
    </submittedName>
</protein>
<keyword evidence="3" id="KW-0547">Nucleotide-binding</keyword>
<sequence length="156" mass="16866">MTPSTHSTPASTPALVRTAPRREYWFGLPALRTSARSARDTVRDLLRAWKLPGDTCCDAVLLVSELTTNAVLHTGSGHVLCGLTLTGDGRRLRIELHDEDSTPVRLPERLAGPGDESGRGLLLVQQLAESWGSARSARAEGKVVWAELPAHSGRRP</sequence>
<dbReference type="InterPro" id="IPR003594">
    <property type="entry name" value="HATPase_dom"/>
</dbReference>
<dbReference type="PANTHER" id="PTHR35526:SF3">
    <property type="entry name" value="ANTI-SIGMA-F FACTOR RSBW"/>
    <property type="match status" value="1"/>
</dbReference>
<comment type="caution">
    <text evidence="3">The sequence shown here is derived from an EMBL/GenBank/DDBJ whole genome shotgun (WGS) entry which is preliminary data.</text>
</comment>
<evidence type="ECO:0000256" key="1">
    <source>
        <dbReference type="ARBA" id="ARBA00022527"/>
    </source>
</evidence>
<dbReference type="CDD" id="cd16936">
    <property type="entry name" value="HATPase_RsbW-like"/>
    <property type="match status" value="1"/>
</dbReference>
<proteinExistence type="predicted"/>
<dbReference type="Gene3D" id="3.30.565.10">
    <property type="entry name" value="Histidine kinase-like ATPase, C-terminal domain"/>
    <property type="match status" value="1"/>
</dbReference>
<dbReference type="PANTHER" id="PTHR35526">
    <property type="entry name" value="ANTI-SIGMA-F FACTOR RSBW-RELATED"/>
    <property type="match status" value="1"/>
</dbReference>
<keyword evidence="1" id="KW-0418">Kinase</keyword>
<dbReference type="EMBL" id="JARUMK010000001">
    <property type="protein sequence ID" value="MEH0558528.1"/>
    <property type="molecule type" value="Genomic_DNA"/>
</dbReference>
<dbReference type="GO" id="GO:0005524">
    <property type="term" value="F:ATP binding"/>
    <property type="evidence" value="ECO:0007669"/>
    <property type="project" value="UniProtKB-KW"/>
</dbReference>
<dbReference type="InterPro" id="IPR036890">
    <property type="entry name" value="HATPase_C_sf"/>
</dbReference>
<dbReference type="SUPFAM" id="SSF55874">
    <property type="entry name" value="ATPase domain of HSP90 chaperone/DNA topoisomerase II/histidine kinase"/>
    <property type="match status" value="1"/>
</dbReference>
<reference evidence="3 4" key="1">
    <citation type="submission" date="2023-04" db="EMBL/GenBank/DDBJ databases">
        <title>Genomic diversity of scab-causing Streptomyces spp. in the province of Quebec, Canada.</title>
        <authorList>
            <person name="Biessy A."/>
            <person name="Cadieux M."/>
            <person name="Ciotola M."/>
            <person name="Filion M."/>
        </authorList>
    </citation>
    <scope>NUCLEOTIDE SEQUENCE [LARGE SCALE GENOMIC DNA]</scope>
    <source>
        <strain evidence="3 4">B21-103</strain>
    </source>
</reference>
<gene>
    <name evidence="3" type="ORF">QBA37_04500</name>
</gene>
<evidence type="ECO:0000313" key="4">
    <source>
        <dbReference type="Proteomes" id="UP001382181"/>
    </source>
</evidence>
<keyword evidence="4" id="KW-1185">Reference proteome</keyword>
<dbReference type="RefSeq" id="WP_164493764.1">
    <property type="nucleotide sequence ID" value="NZ_JARUMK010000001.1"/>
</dbReference>
<dbReference type="Proteomes" id="UP001382181">
    <property type="component" value="Unassembled WGS sequence"/>
</dbReference>
<dbReference type="Pfam" id="PF13581">
    <property type="entry name" value="HATPase_c_2"/>
    <property type="match status" value="1"/>
</dbReference>
<keyword evidence="1" id="KW-0808">Transferase</keyword>
<organism evidence="3 4">
    <name type="scientific">Streptomyces silvae</name>
    <dbReference type="NCBI Taxonomy" id="2803812"/>
    <lineage>
        <taxon>Bacteria</taxon>
        <taxon>Bacillati</taxon>
        <taxon>Actinomycetota</taxon>
        <taxon>Actinomycetes</taxon>
        <taxon>Kitasatosporales</taxon>
        <taxon>Streptomycetaceae</taxon>
        <taxon>Streptomyces</taxon>
    </lineage>
</organism>
<dbReference type="InterPro" id="IPR050267">
    <property type="entry name" value="Anti-sigma-factor_SerPK"/>
</dbReference>
<name>A0ABU7ZXY5_9ACTN</name>
<accession>A0ABU7ZXY5</accession>